<dbReference type="STRING" id="940295.EYM_02740"/>
<evidence type="ECO:0000313" key="4">
    <source>
        <dbReference type="Proteomes" id="UP000060778"/>
    </source>
</evidence>
<keyword evidence="4" id="KW-1185">Reference proteome</keyword>
<dbReference type="Pfam" id="PF01905">
    <property type="entry name" value="DevR"/>
    <property type="match status" value="1"/>
</dbReference>
<sequence>MRWLGMSYVGISLSARILLNADALNMAESVGNVTRHRRAPVVIKTKDGLQVLYVPAISGESIAHAYQVHLAEVAKRYGLPVCKCCEKGIFVKSTDENALNNCGIQIPQSLQQPGKKGTKKSKESGGIKKSELEKVIIQQCVVEDVGGFLNSDNTVKRTSRFRVGYMLPTLDSLKAGAVGTEPELHVRYAGAEQSGGQMLYYVEIGSALYNLNFSLDVSNIGVLSSDNTEYGEEVDSLEAPERFKRAEAALKALQNLMGSMLWGAKRTRFNPQWEVMSLVVAVTDVPFEVSPGNEPSYLFETVERLQILSNNSKVYYFDKEGLKKPQEAKIEVIETNSYLEAIAKASEEALARLGESLKLK</sequence>
<dbReference type="GO" id="GO:0051607">
    <property type="term" value="P:defense response to virus"/>
    <property type="evidence" value="ECO:0007669"/>
    <property type="project" value="UniProtKB-KW"/>
</dbReference>
<dbReference type="NCBIfam" id="TIGR02583">
    <property type="entry name" value="DevR_archaea"/>
    <property type="match status" value="1"/>
</dbReference>
<keyword evidence="1" id="KW-0051">Antiviral defense</keyword>
<reference evidence="3 4" key="1">
    <citation type="submission" date="2013-11" db="EMBL/GenBank/DDBJ databases">
        <title>Comparative genomics of Ignicoccus.</title>
        <authorList>
            <person name="Podar M."/>
        </authorList>
    </citation>
    <scope>NUCLEOTIDE SEQUENCE [LARGE SCALE GENOMIC DNA]</scope>
    <source>
        <strain evidence="3 4">DSM 13165</strain>
    </source>
</reference>
<comment type="function">
    <text evidence="2">CRISPR (clustered regularly interspaced short palindromic repeat) is an adaptive immune system that provides protection against mobile genetic elements (viruses, transposable elements and conjugative plasmids). CRISPR clusters contain spacers, sequences complementary to antecedent mobile elements, and target invading nucleic acids. CRISPR clusters are transcribed and processed into CRISPR RNA (crRNA).</text>
</comment>
<evidence type="ECO:0000256" key="2">
    <source>
        <dbReference type="ARBA" id="ARBA00025626"/>
    </source>
</evidence>
<organism evidence="3 4">
    <name type="scientific">Ignicoccus islandicus DSM 13165</name>
    <dbReference type="NCBI Taxonomy" id="940295"/>
    <lineage>
        <taxon>Archaea</taxon>
        <taxon>Thermoproteota</taxon>
        <taxon>Thermoprotei</taxon>
        <taxon>Desulfurococcales</taxon>
        <taxon>Desulfurococcaceae</taxon>
        <taxon>Ignicoccus</taxon>
    </lineage>
</organism>
<dbReference type="PANTHER" id="PTHR37459:SF1">
    <property type="entry name" value="CRISPR-ASSOCIATED PROTEIN CAS7_CST2_DEVR"/>
    <property type="match status" value="1"/>
</dbReference>
<evidence type="ECO:0000313" key="3">
    <source>
        <dbReference type="EMBL" id="ALU11580.1"/>
    </source>
</evidence>
<protein>
    <submittedName>
        <fullName evidence="3">CRISPR-associated protein DevR</fullName>
    </submittedName>
</protein>
<dbReference type="AlphaFoldDB" id="A0A0U3FZR0"/>
<dbReference type="KEGG" id="iis:EYM_02740"/>
<dbReference type="PANTHER" id="PTHR37459">
    <property type="match status" value="1"/>
</dbReference>
<accession>A0A0U3FZR0</accession>
<gene>
    <name evidence="3" type="ORF">EYM_02740</name>
</gene>
<evidence type="ECO:0000256" key="1">
    <source>
        <dbReference type="ARBA" id="ARBA00023118"/>
    </source>
</evidence>
<proteinExistence type="predicted"/>
<dbReference type="EMBL" id="CP006867">
    <property type="protein sequence ID" value="ALU11580.1"/>
    <property type="molecule type" value="Genomic_DNA"/>
</dbReference>
<dbReference type="NCBIfam" id="TIGR01875">
    <property type="entry name" value="cas_MJ0381"/>
    <property type="match status" value="1"/>
</dbReference>
<dbReference type="PATRIC" id="fig|940295.4.peg.536"/>
<dbReference type="InterPro" id="IPR052681">
    <property type="entry name" value="CRISPR-Cas7/Cst2/DevR"/>
</dbReference>
<dbReference type="InterPro" id="IPR002764">
    <property type="entry name" value="Cas7/Cst2/DevR_sub_I-a/Apern"/>
</dbReference>
<dbReference type="InterPro" id="IPR010154">
    <property type="entry name" value="CRISPR-assoc_Cas7/Cst2/DevR"/>
</dbReference>
<dbReference type="Proteomes" id="UP000060778">
    <property type="component" value="Chromosome"/>
</dbReference>
<name>A0A0U3FZR0_9CREN</name>